<dbReference type="InterPro" id="IPR042098">
    <property type="entry name" value="TauD-like_sf"/>
</dbReference>
<evidence type="ECO:0000256" key="5">
    <source>
        <dbReference type="ARBA" id="ARBA00023004"/>
    </source>
</evidence>
<evidence type="ECO:0000256" key="2">
    <source>
        <dbReference type="ARBA" id="ARBA00022723"/>
    </source>
</evidence>
<reference evidence="7 8" key="1">
    <citation type="submission" date="2019-07" db="EMBL/GenBank/DDBJ databases">
        <title>Qingshengfaniella alkalisoli gen. nov., sp. nov., isolated from saline soil.</title>
        <authorList>
            <person name="Xu L."/>
            <person name="Huang X.-X."/>
            <person name="Sun J.-Q."/>
        </authorList>
    </citation>
    <scope>NUCLEOTIDE SEQUENCE [LARGE SCALE GENOMIC DNA]</scope>
    <source>
        <strain evidence="7 8">DSM 27279</strain>
    </source>
</reference>
<dbReference type="PANTHER" id="PTHR30468:SF1">
    <property type="entry name" value="ALPHA-KETOGLUTARATE-DEPENDENT SULFONATE DIOXYGENASE"/>
    <property type="match status" value="1"/>
</dbReference>
<sequence length="298" mass="33801">MMGLTLRPLSFALGAEVLGIDLREPLDAATVDEIRQAWTREGVLLFREQDITPAQHVAFTRALGEVEVGNALSHYNHPDHPEIFVVTNHLVNGKPSETRDTGRKWHSDLSYTTRPAAGSLLHAQEIPRVGGDTLFANMYRAYDMLSPAMQAFLEPLWAVHDFWNSSDIKKREPQVVAEMLRRTPPVAQPVVRVHPDTGRKALYVHELSTVRMLDLGEGESDALLKFLFAHCADPENQYRHQWRRHDLLMWDNRCTMHIALPNYDRSEGRHMFRTTLVGTPSGRVVERGPVHLLTPQAA</sequence>
<dbReference type="Proteomes" id="UP000318405">
    <property type="component" value="Unassembled WGS sequence"/>
</dbReference>
<keyword evidence="8" id="KW-1185">Reference proteome</keyword>
<dbReference type="SUPFAM" id="SSF51197">
    <property type="entry name" value="Clavaminate synthase-like"/>
    <property type="match status" value="1"/>
</dbReference>
<dbReference type="InterPro" id="IPR051323">
    <property type="entry name" value="AtsK-like"/>
</dbReference>
<evidence type="ECO:0000259" key="6">
    <source>
        <dbReference type="Pfam" id="PF02668"/>
    </source>
</evidence>
<dbReference type="AlphaFoldDB" id="A0A556A7E1"/>
<dbReference type="GO" id="GO:0046872">
    <property type="term" value="F:metal ion binding"/>
    <property type="evidence" value="ECO:0007669"/>
    <property type="project" value="UniProtKB-KW"/>
</dbReference>
<keyword evidence="5" id="KW-0408">Iron</keyword>
<dbReference type="EMBL" id="VLTJ01000042">
    <property type="protein sequence ID" value="TSH88806.1"/>
    <property type="molecule type" value="Genomic_DNA"/>
</dbReference>
<dbReference type="GO" id="GO:0006790">
    <property type="term" value="P:sulfur compound metabolic process"/>
    <property type="evidence" value="ECO:0007669"/>
    <property type="project" value="TreeGrafter"/>
</dbReference>
<dbReference type="InterPro" id="IPR003819">
    <property type="entry name" value="TauD/TfdA-like"/>
</dbReference>
<name>A0A556A7E1_9BURK</name>
<comment type="similarity">
    <text evidence="1">Belongs to the TfdA dioxygenase family.</text>
</comment>
<keyword evidence="4" id="KW-0560">Oxidoreductase</keyword>
<organism evidence="7 8">
    <name type="scientific">Verticiella sediminum</name>
    <dbReference type="NCBI Taxonomy" id="1247510"/>
    <lineage>
        <taxon>Bacteria</taxon>
        <taxon>Pseudomonadati</taxon>
        <taxon>Pseudomonadota</taxon>
        <taxon>Betaproteobacteria</taxon>
        <taxon>Burkholderiales</taxon>
        <taxon>Alcaligenaceae</taxon>
        <taxon>Verticiella</taxon>
    </lineage>
</organism>
<dbReference type="PANTHER" id="PTHR30468">
    <property type="entry name" value="ALPHA-KETOGLUTARATE-DEPENDENT SULFONATE DIOXYGENASE"/>
    <property type="match status" value="1"/>
</dbReference>
<evidence type="ECO:0000313" key="8">
    <source>
        <dbReference type="Proteomes" id="UP000318405"/>
    </source>
</evidence>
<proteinExistence type="inferred from homology"/>
<dbReference type="GO" id="GO:0005737">
    <property type="term" value="C:cytoplasm"/>
    <property type="evidence" value="ECO:0007669"/>
    <property type="project" value="TreeGrafter"/>
</dbReference>
<protein>
    <submittedName>
        <fullName evidence="7">TauD/TfdA family dioxygenase</fullName>
    </submittedName>
</protein>
<dbReference type="OrthoDB" id="8893262at2"/>
<feature type="domain" description="TauD/TfdA-like" evidence="6">
    <location>
        <begin position="6"/>
        <end position="275"/>
    </location>
</feature>
<dbReference type="Pfam" id="PF02668">
    <property type="entry name" value="TauD"/>
    <property type="match status" value="1"/>
</dbReference>
<dbReference type="Gene3D" id="3.60.130.10">
    <property type="entry name" value="Clavaminate synthase-like"/>
    <property type="match status" value="1"/>
</dbReference>
<evidence type="ECO:0000313" key="7">
    <source>
        <dbReference type="EMBL" id="TSH88806.1"/>
    </source>
</evidence>
<dbReference type="GO" id="GO:0000908">
    <property type="term" value="F:taurine dioxygenase activity"/>
    <property type="evidence" value="ECO:0007669"/>
    <property type="project" value="TreeGrafter"/>
</dbReference>
<keyword evidence="2" id="KW-0479">Metal-binding</keyword>
<evidence type="ECO:0000256" key="1">
    <source>
        <dbReference type="ARBA" id="ARBA00005896"/>
    </source>
</evidence>
<comment type="caution">
    <text evidence="7">The sequence shown here is derived from an EMBL/GenBank/DDBJ whole genome shotgun (WGS) entry which is preliminary data.</text>
</comment>
<accession>A0A556A7E1</accession>
<gene>
    <name evidence="7" type="ORF">FOZ76_24485</name>
</gene>
<evidence type="ECO:0000256" key="3">
    <source>
        <dbReference type="ARBA" id="ARBA00022964"/>
    </source>
</evidence>
<evidence type="ECO:0000256" key="4">
    <source>
        <dbReference type="ARBA" id="ARBA00023002"/>
    </source>
</evidence>
<keyword evidence="3 7" id="KW-0223">Dioxygenase</keyword>